<dbReference type="Gene3D" id="3.30.70.100">
    <property type="match status" value="1"/>
</dbReference>
<dbReference type="AlphaFoldDB" id="A6DIF9"/>
<dbReference type="Proteomes" id="UP000004947">
    <property type="component" value="Unassembled WGS sequence"/>
</dbReference>
<dbReference type="InterPro" id="IPR013097">
    <property type="entry name" value="Dabb"/>
</dbReference>
<evidence type="ECO:0000259" key="1">
    <source>
        <dbReference type="PROSITE" id="PS51502"/>
    </source>
</evidence>
<dbReference type="PROSITE" id="PS51502">
    <property type="entry name" value="S_R_A_B_BARREL"/>
    <property type="match status" value="1"/>
</dbReference>
<dbReference type="STRING" id="313628.LNTAR_09589"/>
<dbReference type="InterPro" id="IPR011008">
    <property type="entry name" value="Dimeric_a/b-barrel"/>
</dbReference>
<protein>
    <submittedName>
        <fullName evidence="2">Transcription-repair coupling factor</fullName>
    </submittedName>
</protein>
<gene>
    <name evidence="2" type="ORF">LNTAR_09589</name>
</gene>
<sequence>MIYHTAYFWLKPSLSKEELLGFEKSLQSLQEISLVKSGSYGPPASTLKRSVIEDSYSYANLLIFDDIENQNKYQDDPTHNTFINQHQDKWDKVQVFDFDTLLSQ</sequence>
<accession>A6DIF9</accession>
<evidence type="ECO:0000313" key="3">
    <source>
        <dbReference type="Proteomes" id="UP000004947"/>
    </source>
</evidence>
<keyword evidence="3" id="KW-1185">Reference proteome</keyword>
<dbReference type="SUPFAM" id="SSF54909">
    <property type="entry name" value="Dimeric alpha+beta barrel"/>
    <property type="match status" value="1"/>
</dbReference>
<dbReference type="SMART" id="SM00886">
    <property type="entry name" value="Dabb"/>
    <property type="match status" value="1"/>
</dbReference>
<dbReference type="EMBL" id="ABCK01000004">
    <property type="protein sequence ID" value="EDM28813.1"/>
    <property type="molecule type" value="Genomic_DNA"/>
</dbReference>
<proteinExistence type="predicted"/>
<comment type="caution">
    <text evidence="2">The sequence shown here is derived from an EMBL/GenBank/DDBJ whole genome shotgun (WGS) entry which is preliminary data.</text>
</comment>
<dbReference type="eggNOG" id="ENOG5031482">
    <property type="taxonomic scope" value="Bacteria"/>
</dbReference>
<dbReference type="Pfam" id="PF07876">
    <property type="entry name" value="Dabb"/>
    <property type="match status" value="1"/>
</dbReference>
<organism evidence="2 3">
    <name type="scientific">Lentisphaera araneosa HTCC2155</name>
    <dbReference type="NCBI Taxonomy" id="313628"/>
    <lineage>
        <taxon>Bacteria</taxon>
        <taxon>Pseudomonadati</taxon>
        <taxon>Lentisphaerota</taxon>
        <taxon>Lentisphaeria</taxon>
        <taxon>Lentisphaerales</taxon>
        <taxon>Lentisphaeraceae</taxon>
        <taxon>Lentisphaera</taxon>
    </lineage>
</organism>
<dbReference type="OrthoDB" id="7189263at2"/>
<name>A6DIF9_9BACT</name>
<evidence type="ECO:0000313" key="2">
    <source>
        <dbReference type="EMBL" id="EDM28813.1"/>
    </source>
</evidence>
<reference evidence="2 3" key="1">
    <citation type="journal article" date="2010" name="J. Bacteriol.">
        <title>Genome sequence of Lentisphaera araneosa HTCC2155T, the type species of the order Lentisphaerales in the phylum Lentisphaerae.</title>
        <authorList>
            <person name="Thrash J.C."/>
            <person name="Cho J.C."/>
            <person name="Vergin K.L."/>
            <person name="Morris R.M."/>
            <person name="Giovannoni S.J."/>
        </authorList>
    </citation>
    <scope>NUCLEOTIDE SEQUENCE [LARGE SCALE GENOMIC DNA]</scope>
    <source>
        <strain evidence="2 3">HTCC2155</strain>
    </source>
</reference>
<feature type="domain" description="Stress-response A/B barrel" evidence="1">
    <location>
        <begin position="2"/>
        <end position="98"/>
    </location>
</feature>
<dbReference type="RefSeq" id="WP_007277690.1">
    <property type="nucleotide sequence ID" value="NZ_ABCK01000004.1"/>
</dbReference>